<accession>A0A4R0MW49</accession>
<name>A0A4R0MW49_9SPHI</name>
<dbReference type="EMBL" id="SJSM01000016">
    <property type="protein sequence ID" value="TCC91047.1"/>
    <property type="molecule type" value="Genomic_DNA"/>
</dbReference>
<evidence type="ECO:0000313" key="3">
    <source>
        <dbReference type="Proteomes" id="UP000291117"/>
    </source>
</evidence>
<keyword evidence="3" id="KW-1185">Reference proteome</keyword>
<dbReference type="Pfam" id="PF08818">
    <property type="entry name" value="DUF1801"/>
    <property type="match status" value="1"/>
</dbReference>
<sequence>MSNTKKVKEFMSKLEHPLKAEMEAVRAIIVNANSKIEEDVKWGGPSFFYKEDLATFNPRIKNYVALIFHKGELLNIKSDFLEEATKGKVYAKFYSMEQVTANKELIEKMVNAWIELMEK</sequence>
<proteinExistence type="predicted"/>
<evidence type="ECO:0000313" key="2">
    <source>
        <dbReference type="EMBL" id="TCC91047.1"/>
    </source>
</evidence>
<dbReference type="SUPFAM" id="SSF159888">
    <property type="entry name" value="YdhG-like"/>
    <property type="match status" value="1"/>
</dbReference>
<dbReference type="AlphaFoldDB" id="A0A4R0MW49"/>
<dbReference type="Gene3D" id="3.90.1150.200">
    <property type="match status" value="1"/>
</dbReference>
<comment type="caution">
    <text evidence="2">The sequence shown here is derived from an EMBL/GenBank/DDBJ whole genome shotgun (WGS) entry which is preliminary data.</text>
</comment>
<reference evidence="2 3" key="1">
    <citation type="submission" date="2019-02" db="EMBL/GenBank/DDBJ databases">
        <title>Pedobacter sp. RP-3-8 sp. nov., isolated from Arctic soil.</title>
        <authorList>
            <person name="Dahal R.H."/>
        </authorList>
    </citation>
    <scope>NUCLEOTIDE SEQUENCE [LARGE SCALE GENOMIC DNA]</scope>
    <source>
        <strain evidence="2 3">RP-3-8</strain>
    </source>
</reference>
<feature type="domain" description="YdhG-like" evidence="1">
    <location>
        <begin position="19"/>
        <end position="114"/>
    </location>
</feature>
<gene>
    <name evidence="2" type="ORF">EZ444_19845</name>
</gene>
<evidence type="ECO:0000259" key="1">
    <source>
        <dbReference type="Pfam" id="PF08818"/>
    </source>
</evidence>
<dbReference type="Proteomes" id="UP000291117">
    <property type="component" value="Unassembled WGS sequence"/>
</dbReference>
<dbReference type="InterPro" id="IPR014922">
    <property type="entry name" value="YdhG-like"/>
</dbReference>
<dbReference type="OrthoDB" id="9811812at2"/>
<organism evidence="2 3">
    <name type="scientific">Pedobacter hiemivivus</name>
    <dbReference type="NCBI Taxonomy" id="2530454"/>
    <lineage>
        <taxon>Bacteria</taxon>
        <taxon>Pseudomonadati</taxon>
        <taxon>Bacteroidota</taxon>
        <taxon>Sphingobacteriia</taxon>
        <taxon>Sphingobacteriales</taxon>
        <taxon>Sphingobacteriaceae</taxon>
        <taxon>Pedobacter</taxon>
    </lineage>
</organism>
<protein>
    <submittedName>
        <fullName evidence="2">DUF1801 domain-containing protein</fullName>
    </submittedName>
</protein>